<protein>
    <recommendedName>
        <fullName evidence="3">DUF559 domain-containing protein</fullName>
    </recommendedName>
</protein>
<gene>
    <name evidence="1" type="ORF">SAMN05661093_10819</name>
</gene>
<dbReference type="AlphaFoldDB" id="A0A1W2G008"/>
<dbReference type="Proteomes" id="UP000192674">
    <property type="component" value="Unassembled WGS sequence"/>
</dbReference>
<dbReference type="EMBL" id="FWXV01000021">
    <property type="protein sequence ID" value="SMD27218.1"/>
    <property type="molecule type" value="Genomic_DNA"/>
</dbReference>
<name>A0A1W2G008_KIBAR</name>
<dbReference type="RefSeq" id="WP_084434791.1">
    <property type="nucleotide sequence ID" value="NZ_FWXV01000021.1"/>
</dbReference>
<evidence type="ECO:0000313" key="2">
    <source>
        <dbReference type="Proteomes" id="UP000192674"/>
    </source>
</evidence>
<accession>A0A1W2G008</accession>
<evidence type="ECO:0000313" key="1">
    <source>
        <dbReference type="EMBL" id="SMD27218.1"/>
    </source>
</evidence>
<keyword evidence="2" id="KW-1185">Reference proteome</keyword>
<sequence length="298" mass="32880">MTENAESVVRRSTLMAAGHSNYSVALRCRPDGPWQQLLPGVLLLKSGPPTRRQRVKAAVLYAGDDALITGIESLRAHGLHAFDTDEVHMLVPGTRRLSSREYVRVERTSRMPRARIIKGLAFAPPHRAAVDAARRIRDPSERRALLFAPIDAGLCTIEQVRAEIDGGAQRGTAALRELLHEVLTPPLTSTVHQGWAKRVIREAPLPAPEWDVPIHTATGQAIGIADAWWDSVGLAWDFGNQRDRCIRRREEAFTKAGLIFVRTTVAELRSNIDAIVLALAHAYLKAASRPRPPVHALT</sequence>
<reference evidence="1 2" key="1">
    <citation type="submission" date="2017-04" db="EMBL/GenBank/DDBJ databases">
        <authorList>
            <person name="Afonso C.L."/>
            <person name="Miller P.J."/>
            <person name="Scott M.A."/>
            <person name="Spackman E."/>
            <person name="Goraichik I."/>
            <person name="Dimitrov K.M."/>
            <person name="Suarez D.L."/>
            <person name="Swayne D.E."/>
        </authorList>
    </citation>
    <scope>NUCLEOTIDE SEQUENCE [LARGE SCALE GENOMIC DNA]</scope>
    <source>
        <strain evidence="1 2">DSM 43828</strain>
    </source>
</reference>
<evidence type="ECO:0008006" key="3">
    <source>
        <dbReference type="Google" id="ProtNLM"/>
    </source>
</evidence>
<dbReference type="OrthoDB" id="4870610at2"/>
<organism evidence="1 2">
    <name type="scientific">Kibdelosporangium aridum</name>
    <dbReference type="NCBI Taxonomy" id="2030"/>
    <lineage>
        <taxon>Bacteria</taxon>
        <taxon>Bacillati</taxon>
        <taxon>Actinomycetota</taxon>
        <taxon>Actinomycetes</taxon>
        <taxon>Pseudonocardiales</taxon>
        <taxon>Pseudonocardiaceae</taxon>
        <taxon>Kibdelosporangium</taxon>
    </lineage>
</organism>
<proteinExistence type="predicted"/>